<evidence type="ECO:0000259" key="1">
    <source>
        <dbReference type="PROSITE" id="PS50943"/>
    </source>
</evidence>
<accession>A0A973WN74</accession>
<protein>
    <submittedName>
        <fullName evidence="2">Helix-turn-helix transcriptional regulator</fullName>
    </submittedName>
</protein>
<dbReference type="InterPro" id="IPR001387">
    <property type="entry name" value="Cro/C1-type_HTH"/>
</dbReference>
<dbReference type="GO" id="GO:0003677">
    <property type="term" value="F:DNA binding"/>
    <property type="evidence" value="ECO:0007669"/>
    <property type="project" value="InterPro"/>
</dbReference>
<dbReference type="SUPFAM" id="SSF47413">
    <property type="entry name" value="lambda repressor-like DNA-binding domains"/>
    <property type="match status" value="1"/>
</dbReference>
<dbReference type="InterPro" id="IPR010982">
    <property type="entry name" value="Lambda_DNA-bd_dom_sf"/>
</dbReference>
<evidence type="ECO:0000313" key="2">
    <source>
        <dbReference type="EMBL" id="NVL08094.1"/>
    </source>
</evidence>
<gene>
    <name evidence="2" type="ORF">HU230_20530</name>
</gene>
<dbReference type="Gene3D" id="1.10.260.40">
    <property type="entry name" value="lambda repressor-like DNA-binding domains"/>
    <property type="match status" value="1"/>
</dbReference>
<sequence>MTSVLSRFGQRCRDLRISRGLTMGDQAKHIGCSVNEISLIECGSRTPSEKYLEGFRIWMKLDDEDFQELKKKIRSNVVELNRVKSLGEHGRSMRLFRKISKMNPEEIRAFNRPPDSGARNER</sequence>
<name>A0A973WN74_9BRAD</name>
<dbReference type="CDD" id="cd00093">
    <property type="entry name" value="HTH_XRE"/>
    <property type="match status" value="1"/>
</dbReference>
<feature type="domain" description="HTH cro/C1-type" evidence="1">
    <location>
        <begin position="13"/>
        <end position="53"/>
    </location>
</feature>
<dbReference type="Pfam" id="PF13560">
    <property type="entry name" value="HTH_31"/>
    <property type="match status" value="1"/>
</dbReference>
<organism evidence="2">
    <name type="scientific">Bradyrhizobium quebecense</name>
    <dbReference type="NCBI Taxonomy" id="2748629"/>
    <lineage>
        <taxon>Bacteria</taxon>
        <taxon>Pseudomonadati</taxon>
        <taxon>Pseudomonadota</taxon>
        <taxon>Alphaproteobacteria</taxon>
        <taxon>Hyphomicrobiales</taxon>
        <taxon>Nitrobacteraceae</taxon>
        <taxon>Bradyrhizobium</taxon>
    </lineage>
</organism>
<proteinExistence type="predicted"/>
<dbReference type="PROSITE" id="PS50943">
    <property type="entry name" value="HTH_CROC1"/>
    <property type="match status" value="1"/>
</dbReference>
<dbReference type="EMBL" id="JABWSX010000001">
    <property type="protein sequence ID" value="NVL08094.1"/>
    <property type="molecule type" value="Genomic_DNA"/>
</dbReference>
<dbReference type="AlphaFoldDB" id="A0A973WN74"/>
<comment type="caution">
    <text evidence="2">The sequence shown here is derived from an EMBL/GenBank/DDBJ whole genome shotgun (WGS) entry which is preliminary data.</text>
</comment>
<reference evidence="2" key="1">
    <citation type="submission" date="2020-06" db="EMBL/GenBank/DDBJ databases">
        <title>Whole Genome Sequence of Bradyrhizobium sp. Strain 66S1MB.</title>
        <authorList>
            <person name="Bromfield E."/>
            <person name="Cloutier S."/>
        </authorList>
    </citation>
    <scope>NUCLEOTIDE SEQUENCE</scope>
    <source>
        <strain evidence="2">66S1MB</strain>
    </source>
</reference>
<dbReference type="RefSeq" id="WP_176531669.1">
    <property type="nucleotide sequence ID" value="NZ_CP088022.1"/>
</dbReference>